<protein>
    <submittedName>
        <fullName evidence="2">Helix-turn-helix domain-containing protein</fullName>
    </submittedName>
</protein>
<comment type="caution">
    <text evidence="2">The sequence shown here is derived from an EMBL/GenBank/DDBJ whole genome shotgun (WGS) entry which is preliminary data.</text>
</comment>
<dbReference type="RefSeq" id="WP_379586335.1">
    <property type="nucleotide sequence ID" value="NZ_JBHSQW010000035.1"/>
</dbReference>
<organism evidence="2 3">
    <name type="scientific">Pseudonocardia hispaniensis</name>
    <dbReference type="NCBI Taxonomy" id="904933"/>
    <lineage>
        <taxon>Bacteria</taxon>
        <taxon>Bacillati</taxon>
        <taxon>Actinomycetota</taxon>
        <taxon>Actinomycetes</taxon>
        <taxon>Pseudonocardiales</taxon>
        <taxon>Pseudonocardiaceae</taxon>
        <taxon>Pseudonocardia</taxon>
    </lineage>
</organism>
<dbReference type="InterPro" id="IPR025736">
    <property type="entry name" value="PucR_C-HTH_dom"/>
</dbReference>
<keyword evidence="3" id="KW-1185">Reference proteome</keyword>
<name>A0ABW1J665_9PSEU</name>
<evidence type="ECO:0000259" key="1">
    <source>
        <dbReference type="Pfam" id="PF13556"/>
    </source>
</evidence>
<proteinExistence type="predicted"/>
<gene>
    <name evidence="2" type="ORF">ACFQE5_17120</name>
</gene>
<dbReference type="Proteomes" id="UP001596302">
    <property type="component" value="Unassembled WGS sequence"/>
</dbReference>
<accession>A0ABW1J665</accession>
<dbReference type="InterPro" id="IPR042070">
    <property type="entry name" value="PucR_C-HTH_sf"/>
</dbReference>
<feature type="domain" description="PucR C-terminal helix-turn-helix" evidence="1">
    <location>
        <begin position="280"/>
        <end position="334"/>
    </location>
</feature>
<evidence type="ECO:0000313" key="3">
    <source>
        <dbReference type="Proteomes" id="UP001596302"/>
    </source>
</evidence>
<dbReference type="Gene3D" id="1.10.10.2840">
    <property type="entry name" value="PucR C-terminal helix-turn-helix domain"/>
    <property type="match status" value="1"/>
</dbReference>
<dbReference type="EMBL" id="JBHSQW010000035">
    <property type="protein sequence ID" value="MFC5995931.1"/>
    <property type="molecule type" value="Genomic_DNA"/>
</dbReference>
<reference evidence="3" key="1">
    <citation type="journal article" date="2019" name="Int. J. Syst. Evol. Microbiol.">
        <title>The Global Catalogue of Microorganisms (GCM) 10K type strain sequencing project: providing services to taxonomists for standard genome sequencing and annotation.</title>
        <authorList>
            <consortium name="The Broad Institute Genomics Platform"/>
            <consortium name="The Broad Institute Genome Sequencing Center for Infectious Disease"/>
            <person name="Wu L."/>
            <person name="Ma J."/>
        </authorList>
    </citation>
    <scope>NUCLEOTIDE SEQUENCE [LARGE SCALE GENOMIC DNA]</scope>
    <source>
        <strain evidence="3">CCM 8391</strain>
    </source>
</reference>
<sequence length="351" mass="37728">MQDLLGRLAALDPEASLGLRVIACFDELIVGNVNTRALLSAAAALAGCTAGFHQERPARTVRVTPKGELCPKGELRPIPGAPPAHGVESGDGLTVWLERTGSAHANDAIILERLALAIRLRHGRGRRDLDNRRDLGTLLDASVSVEDRHDAAARLGLSAKRSYRVVAAPLFATWRHHPAGPEDVVPTPFGPIHALVLANDHEAVDARPSGTGVPTRPEHLHRSFRTALVALRLCAPPEVCSVDADQYGGLIAILADAPADGHQPDVDLLDRIIAHSWGAATLDALVRAGSVRQAARLSGVHHSTMQARLDSIEEILGFHPFDGWGRTRLGVAYLVWRLRHSRVLDLPAPVR</sequence>
<dbReference type="Pfam" id="PF13556">
    <property type="entry name" value="HTH_30"/>
    <property type="match status" value="1"/>
</dbReference>
<evidence type="ECO:0000313" key="2">
    <source>
        <dbReference type="EMBL" id="MFC5995931.1"/>
    </source>
</evidence>